<evidence type="ECO:0000256" key="2">
    <source>
        <dbReference type="ARBA" id="ARBA00016337"/>
    </source>
</evidence>
<dbReference type="AlphaFoldDB" id="A0A9D1GT90"/>
<comment type="cofactor">
    <cofactor evidence="11">
        <name>Mg(2+)</name>
        <dbReference type="ChEBI" id="CHEBI:18420"/>
    </cofactor>
    <cofactor evidence="11">
        <name>Mn(2+)</name>
        <dbReference type="ChEBI" id="CHEBI:29035"/>
    </cofactor>
    <text evidence="11">Magnesium. Can also use manganese.</text>
</comment>
<comment type="similarity">
    <text evidence="10">Belongs to the ApbE family.</text>
</comment>
<dbReference type="PANTHER" id="PTHR30040:SF2">
    <property type="entry name" value="FAD:PROTEIN FMN TRANSFERASE"/>
    <property type="match status" value="1"/>
</dbReference>
<protein>
    <recommendedName>
        <fullName evidence="2 10">FAD:protein FMN transferase</fullName>
        <ecNumber evidence="1 10">2.7.1.180</ecNumber>
    </recommendedName>
    <alternativeName>
        <fullName evidence="8 10">Flavin transferase</fullName>
    </alternativeName>
</protein>
<comment type="catalytic activity">
    <reaction evidence="9 10">
        <text>L-threonyl-[protein] + FAD = FMN-L-threonyl-[protein] + AMP + H(+)</text>
        <dbReference type="Rhea" id="RHEA:36847"/>
        <dbReference type="Rhea" id="RHEA-COMP:11060"/>
        <dbReference type="Rhea" id="RHEA-COMP:11061"/>
        <dbReference type="ChEBI" id="CHEBI:15378"/>
        <dbReference type="ChEBI" id="CHEBI:30013"/>
        <dbReference type="ChEBI" id="CHEBI:57692"/>
        <dbReference type="ChEBI" id="CHEBI:74257"/>
        <dbReference type="ChEBI" id="CHEBI:456215"/>
        <dbReference type="EC" id="2.7.1.180"/>
    </reaction>
</comment>
<evidence type="ECO:0000256" key="6">
    <source>
        <dbReference type="ARBA" id="ARBA00022827"/>
    </source>
</evidence>
<reference evidence="12" key="1">
    <citation type="submission" date="2020-10" db="EMBL/GenBank/DDBJ databases">
        <authorList>
            <person name="Gilroy R."/>
        </authorList>
    </citation>
    <scope>NUCLEOTIDE SEQUENCE</scope>
    <source>
        <strain evidence="12">CHK33-4379</strain>
    </source>
</reference>
<dbReference type="GO" id="GO:0016740">
    <property type="term" value="F:transferase activity"/>
    <property type="evidence" value="ECO:0007669"/>
    <property type="project" value="UniProtKB-UniRule"/>
</dbReference>
<evidence type="ECO:0000313" key="13">
    <source>
        <dbReference type="Proteomes" id="UP000824136"/>
    </source>
</evidence>
<evidence type="ECO:0000256" key="7">
    <source>
        <dbReference type="ARBA" id="ARBA00022842"/>
    </source>
</evidence>
<dbReference type="Gene3D" id="3.10.520.10">
    <property type="entry name" value="ApbE-like domains"/>
    <property type="match status" value="1"/>
</dbReference>
<evidence type="ECO:0000256" key="10">
    <source>
        <dbReference type="PIRNR" id="PIRNR006268"/>
    </source>
</evidence>
<dbReference type="InterPro" id="IPR003374">
    <property type="entry name" value="ApbE-like_sf"/>
</dbReference>
<dbReference type="PANTHER" id="PTHR30040">
    <property type="entry name" value="THIAMINE BIOSYNTHESIS LIPOPROTEIN APBE"/>
    <property type="match status" value="1"/>
</dbReference>
<feature type="binding site" evidence="11">
    <location>
        <position position="173"/>
    </location>
    <ligand>
        <name>Mg(2+)</name>
        <dbReference type="ChEBI" id="CHEBI:18420"/>
    </ligand>
</feature>
<keyword evidence="4 10" id="KW-0808">Transferase</keyword>
<dbReference type="Proteomes" id="UP000824136">
    <property type="component" value="Unassembled WGS sequence"/>
</dbReference>
<evidence type="ECO:0000256" key="8">
    <source>
        <dbReference type="ARBA" id="ARBA00031306"/>
    </source>
</evidence>
<dbReference type="SUPFAM" id="SSF143631">
    <property type="entry name" value="ApbE-like"/>
    <property type="match status" value="1"/>
</dbReference>
<dbReference type="InterPro" id="IPR024932">
    <property type="entry name" value="ApbE"/>
</dbReference>
<evidence type="ECO:0000256" key="1">
    <source>
        <dbReference type="ARBA" id="ARBA00011955"/>
    </source>
</evidence>
<dbReference type="Pfam" id="PF02424">
    <property type="entry name" value="ApbE"/>
    <property type="match status" value="1"/>
</dbReference>
<dbReference type="EC" id="2.7.1.180" evidence="1 10"/>
<comment type="caution">
    <text evidence="12">The sequence shown here is derived from an EMBL/GenBank/DDBJ whole genome shotgun (WGS) entry which is preliminary data.</text>
</comment>
<proteinExistence type="inferred from homology"/>
<evidence type="ECO:0000256" key="3">
    <source>
        <dbReference type="ARBA" id="ARBA00022630"/>
    </source>
</evidence>
<dbReference type="EMBL" id="DVLL01000012">
    <property type="protein sequence ID" value="HIT58652.1"/>
    <property type="molecule type" value="Genomic_DNA"/>
</dbReference>
<evidence type="ECO:0000256" key="9">
    <source>
        <dbReference type="ARBA" id="ARBA00048540"/>
    </source>
</evidence>
<name>A0A9D1GT90_9FIRM</name>
<evidence type="ECO:0000256" key="4">
    <source>
        <dbReference type="ARBA" id="ARBA00022679"/>
    </source>
</evidence>
<keyword evidence="3 10" id="KW-0285">Flavoprotein</keyword>
<keyword evidence="5 10" id="KW-0479">Metal-binding</keyword>
<sequence>MSMSGCSAGADVPERRTQTYFEYFDTVSQVIGYEDDEQEFDRICGIVSEMLDKYHRLSDIYHRYDGINNLYTINHAAGEEPVEVDEELIDMLLIASEMAEVTDGYFDISTGSVLSIWHDCREEAEDDPQNAHIPSAEELSGASLHTGMDKVIIDQEAATVYLSDPEMSLDVGGIAKGYAVEKIAQTLEAEGVSGYILNIGGNLRSIGKKGDGEDWVAGIQNPDLDEDSPYVCRVGFHDLSLVTSGDYQRYYMVDGVRYHHIINPYTLMPEHEYRSVSVLCRDSCIADCLSTALFNMSIEDGRKLAEKVGDVDVFWIKADGSFEMTDGFKDKMLD</sequence>
<reference evidence="12" key="2">
    <citation type="journal article" date="2021" name="PeerJ">
        <title>Extensive microbial diversity within the chicken gut microbiome revealed by metagenomics and culture.</title>
        <authorList>
            <person name="Gilroy R."/>
            <person name="Ravi A."/>
            <person name="Getino M."/>
            <person name="Pursley I."/>
            <person name="Horton D.L."/>
            <person name="Alikhan N.F."/>
            <person name="Baker D."/>
            <person name="Gharbi K."/>
            <person name="Hall N."/>
            <person name="Watson M."/>
            <person name="Adriaenssens E.M."/>
            <person name="Foster-Nyarko E."/>
            <person name="Jarju S."/>
            <person name="Secka A."/>
            <person name="Antonio M."/>
            <person name="Oren A."/>
            <person name="Chaudhuri R.R."/>
            <person name="La Ragione R."/>
            <person name="Hildebrand F."/>
            <person name="Pallen M.J."/>
        </authorList>
    </citation>
    <scope>NUCLEOTIDE SEQUENCE</scope>
    <source>
        <strain evidence="12">CHK33-4379</strain>
    </source>
</reference>
<organism evidence="12 13">
    <name type="scientific">Candidatus Faeciplasma pullistercoris</name>
    <dbReference type="NCBI Taxonomy" id="2840800"/>
    <lineage>
        <taxon>Bacteria</taxon>
        <taxon>Bacillati</taxon>
        <taxon>Bacillota</taxon>
        <taxon>Clostridia</taxon>
        <taxon>Eubacteriales</taxon>
        <taxon>Oscillospiraceae</taxon>
        <taxon>Oscillospiraceae incertae sedis</taxon>
        <taxon>Candidatus Faeciplasma</taxon>
    </lineage>
</organism>
<feature type="binding site" evidence="11">
    <location>
        <position position="287"/>
    </location>
    <ligand>
        <name>Mg(2+)</name>
        <dbReference type="ChEBI" id="CHEBI:18420"/>
    </ligand>
</feature>
<keyword evidence="6 10" id="KW-0274">FAD</keyword>
<dbReference type="PIRSF" id="PIRSF006268">
    <property type="entry name" value="ApbE"/>
    <property type="match status" value="1"/>
</dbReference>
<gene>
    <name evidence="12" type="ORF">IAC39_02920</name>
</gene>
<keyword evidence="7 10" id="KW-0460">Magnesium</keyword>
<accession>A0A9D1GT90</accession>
<evidence type="ECO:0000313" key="12">
    <source>
        <dbReference type="EMBL" id="HIT58652.1"/>
    </source>
</evidence>
<evidence type="ECO:0000256" key="5">
    <source>
        <dbReference type="ARBA" id="ARBA00022723"/>
    </source>
</evidence>
<dbReference type="GO" id="GO:0046872">
    <property type="term" value="F:metal ion binding"/>
    <property type="evidence" value="ECO:0007669"/>
    <property type="project" value="UniProtKB-UniRule"/>
</dbReference>
<evidence type="ECO:0000256" key="11">
    <source>
        <dbReference type="PIRSR" id="PIRSR006268-2"/>
    </source>
</evidence>
<feature type="binding site" evidence="11">
    <location>
        <position position="291"/>
    </location>
    <ligand>
        <name>Mg(2+)</name>
        <dbReference type="ChEBI" id="CHEBI:18420"/>
    </ligand>
</feature>